<dbReference type="RefSeq" id="WP_327600224.1">
    <property type="nucleotide sequence ID" value="NZ_JAYXHS010000003.1"/>
</dbReference>
<keyword evidence="3" id="KW-1185">Reference proteome</keyword>
<dbReference type="Proteomes" id="UP001331561">
    <property type="component" value="Unassembled WGS sequence"/>
</dbReference>
<organism evidence="2 3">
    <name type="scientific">Uliginosibacterium silvisoli</name>
    <dbReference type="NCBI Taxonomy" id="3114758"/>
    <lineage>
        <taxon>Bacteria</taxon>
        <taxon>Pseudomonadati</taxon>
        <taxon>Pseudomonadota</taxon>
        <taxon>Betaproteobacteria</taxon>
        <taxon>Rhodocyclales</taxon>
        <taxon>Zoogloeaceae</taxon>
        <taxon>Uliginosibacterium</taxon>
    </lineage>
</organism>
<sequence length="97" mass="9918">MADPGSSDAPPGLLLWALVLGLTGVVAGVFGPAIFAPQVQRNPLIGALVTGPLALIFGMLLGKAVQRSGLTARLQWQVLFGCAGALVTTTLYFGLRG</sequence>
<accession>A0ABU6K625</accession>
<dbReference type="EMBL" id="JAYXHS010000003">
    <property type="protein sequence ID" value="MEC5387248.1"/>
    <property type="molecule type" value="Genomic_DNA"/>
</dbReference>
<evidence type="ECO:0000313" key="2">
    <source>
        <dbReference type="EMBL" id="MEC5387248.1"/>
    </source>
</evidence>
<feature type="transmembrane region" description="Helical" evidence="1">
    <location>
        <begin position="13"/>
        <end position="36"/>
    </location>
</feature>
<feature type="transmembrane region" description="Helical" evidence="1">
    <location>
        <begin position="74"/>
        <end position="95"/>
    </location>
</feature>
<evidence type="ECO:0000313" key="3">
    <source>
        <dbReference type="Proteomes" id="UP001331561"/>
    </source>
</evidence>
<keyword evidence="1" id="KW-1133">Transmembrane helix</keyword>
<keyword evidence="1" id="KW-0812">Transmembrane</keyword>
<keyword evidence="1" id="KW-0472">Membrane</keyword>
<evidence type="ECO:0000256" key="1">
    <source>
        <dbReference type="SAM" id="Phobius"/>
    </source>
</evidence>
<name>A0ABU6K625_9RHOO</name>
<reference evidence="2 3" key="1">
    <citation type="submission" date="2024-01" db="EMBL/GenBank/DDBJ databases">
        <title>Uliginosibacterium soil sp. nov.</title>
        <authorList>
            <person name="Lv Y."/>
        </authorList>
    </citation>
    <scope>NUCLEOTIDE SEQUENCE [LARGE SCALE GENOMIC DNA]</scope>
    <source>
        <strain evidence="2 3">H3</strain>
    </source>
</reference>
<feature type="transmembrane region" description="Helical" evidence="1">
    <location>
        <begin position="43"/>
        <end position="62"/>
    </location>
</feature>
<gene>
    <name evidence="2" type="ORF">VVD49_16075</name>
</gene>
<proteinExistence type="predicted"/>
<comment type="caution">
    <text evidence="2">The sequence shown here is derived from an EMBL/GenBank/DDBJ whole genome shotgun (WGS) entry which is preliminary data.</text>
</comment>
<protein>
    <submittedName>
        <fullName evidence="2">Uncharacterized protein</fullName>
    </submittedName>
</protein>